<sequence>MKEVYIGMLMSVPEVQRKCVAGGRTTAHGPDQNNAEPVEHVGSREQIGPGLSQPGTAARYRAVNATLPRMPLVIYPNSQDLGLAIGLYSLTDMMPLMMRISDHRSHQARTGMPMSTMHSGMPIARYSNPIQKVLIWNW</sequence>
<accession>A0A1M7FET4</accession>
<dbReference type="AlphaFoldDB" id="A0A1M7FET4"/>
<dbReference type="Proteomes" id="UP000189935">
    <property type="component" value="Chromosome I"/>
</dbReference>
<reference evidence="2 3" key="1">
    <citation type="submission" date="2016-11" db="EMBL/GenBank/DDBJ databases">
        <authorList>
            <person name="Jaros S."/>
            <person name="Januszkiewicz K."/>
            <person name="Wedrychowicz H."/>
        </authorList>
    </citation>
    <scope>NUCLEOTIDE SEQUENCE [LARGE SCALE GENOMIC DNA]</scope>
    <source>
        <strain evidence="2 3">GAS499</strain>
    </source>
</reference>
<evidence type="ECO:0000256" key="1">
    <source>
        <dbReference type="SAM" id="MobiDB-lite"/>
    </source>
</evidence>
<protein>
    <submittedName>
        <fullName evidence="2">Uncharacterized protein</fullName>
    </submittedName>
</protein>
<gene>
    <name evidence="2" type="ORF">SAMN05444159_7471</name>
</gene>
<feature type="region of interest" description="Disordered" evidence="1">
    <location>
        <begin position="23"/>
        <end position="55"/>
    </location>
</feature>
<name>A0A1M7FET4_9BRAD</name>
<dbReference type="EMBL" id="LT670844">
    <property type="protein sequence ID" value="SHM02167.1"/>
    <property type="molecule type" value="Genomic_DNA"/>
</dbReference>
<proteinExistence type="predicted"/>
<organism evidence="2 3">
    <name type="scientific">Bradyrhizobium lablabi</name>
    <dbReference type="NCBI Taxonomy" id="722472"/>
    <lineage>
        <taxon>Bacteria</taxon>
        <taxon>Pseudomonadati</taxon>
        <taxon>Pseudomonadota</taxon>
        <taxon>Alphaproteobacteria</taxon>
        <taxon>Hyphomicrobiales</taxon>
        <taxon>Nitrobacteraceae</taxon>
        <taxon>Bradyrhizobium</taxon>
    </lineage>
</organism>
<evidence type="ECO:0000313" key="3">
    <source>
        <dbReference type="Proteomes" id="UP000189935"/>
    </source>
</evidence>
<evidence type="ECO:0000313" key="2">
    <source>
        <dbReference type="EMBL" id="SHM02167.1"/>
    </source>
</evidence>